<name>A0AAN8Z3G0_9MAGN</name>
<proteinExistence type="predicted"/>
<evidence type="ECO:0000313" key="2">
    <source>
        <dbReference type="Proteomes" id="UP001370490"/>
    </source>
</evidence>
<dbReference type="Proteomes" id="UP001370490">
    <property type="component" value="Unassembled WGS sequence"/>
</dbReference>
<dbReference type="AlphaFoldDB" id="A0AAN8Z3G0"/>
<gene>
    <name evidence="1" type="ORF">RJ641_015167</name>
</gene>
<organism evidence="1 2">
    <name type="scientific">Dillenia turbinata</name>
    <dbReference type="NCBI Taxonomy" id="194707"/>
    <lineage>
        <taxon>Eukaryota</taxon>
        <taxon>Viridiplantae</taxon>
        <taxon>Streptophyta</taxon>
        <taxon>Embryophyta</taxon>
        <taxon>Tracheophyta</taxon>
        <taxon>Spermatophyta</taxon>
        <taxon>Magnoliopsida</taxon>
        <taxon>eudicotyledons</taxon>
        <taxon>Gunneridae</taxon>
        <taxon>Pentapetalae</taxon>
        <taxon>Dilleniales</taxon>
        <taxon>Dilleniaceae</taxon>
        <taxon>Dillenia</taxon>
    </lineage>
</organism>
<protein>
    <submittedName>
        <fullName evidence="1">Uncharacterized protein</fullName>
    </submittedName>
</protein>
<dbReference type="EMBL" id="JBAMMX010000021">
    <property type="protein sequence ID" value="KAK6919263.1"/>
    <property type="molecule type" value="Genomic_DNA"/>
</dbReference>
<reference evidence="1 2" key="1">
    <citation type="submission" date="2023-12" db="EMBL/GenBank/DDBJ databases">
        <title>A high-quality genome assembly for Dillenia turbinata (Dilleniales).</title>
        <authorList>
            <person name="Chanderbali A."/>
        </authorList>
    </citation>
    <scope>NUCLEOTIDE SEQUENCE [LARGE SCALE GENOMIC DNA]</scope>
    <source>
        <strain evidence="1">LSX21</strain>
        <tissue evidence="1">Leaf</tissue>
    </source>
</reference>
<evidence type="ECO:0000313" key="1">
    <source>
        <dbReference type="EMBL" id="KAK6919263.1"/>
    </source>
</evidence>
<keyword evidence="2" id="KW-1185">Reference proteome</keyword>
<comment type="caution">
    <text evidence="1">The sequence shown here is derived from an EMBL/GenBank/DDBJ whole genome shotgun (WGS) entry which is preliminary data.</text>
</comment>
<accession>A0AAN8Z3G0</accession>
<sequence length="121" mass="14050">MGKNPDLPFSPKLPEISSFTERIPQIIPEQLKLNLGVALQEERITTRQDQKVYLNLQARATQNNRKLKNSTSFLKAPTRKGFSILLVNPRRLLMLPISMVATWRRSVFEEIFLWIQLKCSI</sequence>